<comment type="caution">
    <text evidence="2">The sequence shown here is derived from an EMBL/GenBank/DDBJ whole genome shotgun (WGS) entry which is preliminary data.</text>
</comment>
<dbReference type="Proteomes" id="UP000485484">
    <property type="component" value="Unassembled WGS sequence"/>
</dbReference>
<name>A0A1V5MC22_UNCT6</name>
<protein>
    <submittedName>
        <fullName evidence="2">Fructoselysine 3-epimerase</fullName>
    </submittedName>
</protein>
<organism evidence="2">
    <name type="scientific">candidate division TA06 bacterium ADurb.Bin417</name>
    <dbReference type="NCBI Taxonomy" id="1852828"/>
    <lineage>
        <taxon>Bacteria</taxon>
        <taxon>Bacteria division TA06</taxon>
    </lineage>
</organism>
<dbReference type="PANTHER" id="PTHR12110:SF41">
    <property type="entry name" value="INOSOSE DEHYDRATASE"/>
    <property type="match status" value="1"/>
</dbReference>
<dbReference type="PANTHER" id="PTHR12110">
    <property type="entry name" value="HYDROXYPYRUVATE ISOMERASE"/>
    <property type="match status" value="1"/>
</dbReference>
<sequence>MIELAPALKTDTLLVVPGMVDEQTPNEIAWQRSQESIKSLLPAAAKAGVVLGIENVWNKMLLTPLEMKWYIDEFRHPAVQAYFDVGNMLVSGYPQHWIRILGSRVKRVHLKDFKLSVGNIEGFCDLLEGDVDYPEVMRALRDIGYDGYLTVEVFPRRHHPESLVHASGRALDFILGT</sequence>
<dbReference type="InterPro" id="IPR050312">
    <property type="entry name" value="IolE/XylAMocC-like"/>
</dbReference>
<evidence type="ECO:0000313" key="2">
    <source>
        <dbReference type="EMBL" id="OPZ90794.1"/>
    </source>
</evidence>
<gene>
    <name evidence="2" type="ORF">BWY73_01242</name>
</gene>
<dbReference type="Pfam" id="PF01261">
    <property type="entry name" value="AP_endonuc_2"/>
    <property type="match status" value="1"/>
</dbReference>
<dbReference type="Gene3D" id="3.20.20.150">
    <property type="entry name" value="Divalent-metal-dependent TIM barrel enzymes"/>
    <property type="match status" value="1"/>
</dbReference>
<proteinExistence type="predicted"/>
<dbReference type="SUPFAM" id="SSF51658">
    <property type="entry name" value="Xylose isomerase-like"/>
    <property type="match status" value="1"/>
</dbReference>
<dbReference type="EMBL" id="MWAK01000228">
    <property type="protein sequence ID" value="OPZ90794.1"/>
    <property type="molecule type" value="Genomic_DNA"/>
</dbReference>
<reference evidence="2" key="1">
    <citation type="submission" date="2017-02" db="EMBL/GenBank/DDBJ databases">
        <title>Delving into the versatile metabolic prowess of the omnipresent phylum Bacteroidetes.</title>
        <authorList>
            <person name="Nobu M.K."/>
            <person name="Mei R."/>
            <person name="Narihiro T."/>
            <person name="Kuroda K."/>
            <person name="Liu W.-T."/>
        </authorList>
    </citation>
    <scope>NUCLEOTIDE SEQUENCE</scope>
    <source>
        <strain evidence="2">ADurb.Bin417</strain>
    </source>
</reference>
<dbReference type="InterPro" id="IPR036237">
    <property type="entry name" value="Xyl_isomerase-like_sf"/>
</dbReference>
<dbReference type="AlphaFoldDB" id="A0A1V5MC22"/>
<dbReference type="InterPro" id="IPR013022">
    <property type="entry name" value="Xyl_isomerase-like_TIM-brl"/>
</dbReference>
<evidence type="ECO:0000259" key="1">
    <source>
        <dbReference type="Pfam" id="PF01261"/>
    </source>
</evidence>
<accession>A0A1V5MC22</accession>
<feature type="domain" description="Xylose isomerase-like TIM barrel" evidence="1">
    <location>
        <begin position="1"/>
        <end position="162"/>
    </location>
</feature>